<feature type="signal peptide" evidence="1">
    <location>
        <begin position="1"/>
        <end position="22"/>
    </location>
</feature>
<evidence type="ECO:0000256" key="1">
    <source>
        <dbReference type="SAM" id="SignalP"/>
    </source>
</evidence>
<dbReference type="InterPro" id="IPR019106">
    <property type="entry name" value="T4SS_TrbC"/>
</dbReference>
<dbReference type="Proteomes" id="UP001177595">
    <property type="component" value="Plasmid paPv4"/>
</dbReference>
<name>A0AA95GVF0_9GAMM</name>
<dbReference type="NCBIfam" id="TIGR02742">
    <property type="entry name" value="TrbC_Ftype"/>
    <property type="match status" value="1"/>
</dbReference>
<accession>A0AA95GVF0</accession>
<evidence type="ECO:0000313" key="2">
    <source>
        <dbReference type="EMBL" id="WGM03629.1"/>
    </source>
</evidence>
<organism evidence="2 3">
    <name type="scientific">Arsenophonus nasoniae</name>
    <name type="common">son-killer infecting Nasonia vitripennis</name>
    <dbReference type="NCBI Taxonomy" id="638"/>
    <lineage>
        <taxon>Bacteria</taxon>
        <taxon>Pseudomonadati</taxon>
        <taxon>Pseudomonadota</taxon>
        <taxon>Gammaproteobacteria</taxon>
        <taxon>Enterobacterales</taxon>
        <taxon>Morganellaceae</taxon>
        <taxon>Arsenophonus</taxon>
    </lineage>
</organism>
<geneLocation type="plasmid" evidence="2 3">
    <name>paPv4</name>
</geneLocation>
<evidence type="ECO:0000313" key="3">
    <source>
        <dbReference type="Proteomes" id="UP001177595"/>
    </source>
</evidence>
<dbReference type="EMBL" id="CP123508">
    <property type="protein sequence ID" value="WGM03629.1"/>
    <property type="molecule type" value="Genomic_DNA"/>
</dbReference>
<gene>
    <name evidence="2" type="primary">trbC</name>
    <name evidence="2" type="ORF">QE210_19610</name>
</gene>
<protein>
    <submittedName>
        <fullName evidence="2">Type-F conjugative transfer system pilin assembly protein TrbC</fullName>
    </submittedName>
</protein>
<sequence>MKKRKRVLIAILILTASIPALSEPKPDETIAESQAQGQAKRQAYRAWLDRQADLQAQLKAAAKRPDFLRDRPLSSNSQQFIDQLKNAQQALAGEKPKTGARYLVSFSIPQTALINMLQEAKRFAIPATIRGLVDNNMPATVQAVKSLVEAGQVDGVQIDPQPFTNYHIDAVPALVVQCEAGVDVVRGNLHLEAALSRIVNAGDCATTASALLQQGGIRG</sequence>
<dbReference type="AlphaFoldDB" id="A0AA95GVF0"/>
<dbReference type="InterPro" id="IPR014113">
    <property type="entry name" value="T4SS_TrbC_subgr"/>
</dbReference>
<proteinExistence type="predicted"/>
<feature type="chain" id="PRO_5041735954" evidence="1">
    <location>
        <begin position="23"/>
        <end position="219"/>
    </location>
</feature>
<keyword evidence="1" id="KW-0732">Signal</keyword>
<reference evidence="2" key="1">
    <citation type="submission" date="2023-04" db="EMBL/GenBank/DDBJ databases">
        <title>Genome dynamics across the evolutionary transition to endosymbiosis.</title>
        <authorList>
            <person name="Siozios S."/>
            <person name="Nadal-Jimenez P."/>
            <person name="Azagi T."/>
            <person name="Sprong H."/>
            <person name="Frost C.L."/>
            <person name="Parratt S.R."/>
            <person name="Taylor G."/>
            <person name="Brettell L."/>
            <person name="Lew K.C."/>
            <person name="Croft L."/>
            <person name="King K.C."/>
            <person name="Brockhurst M.A."/>
            <person name="Hypsa V."/>
            <person name="Novakova E."/>
            <person name="Darby A.C."/>
            <person name="Hurst G.D.D."/>
        </authorList>
    </citation>
    <scope>NUCLEOTIDE SEQUENCE</scope>
    <source>
        <strain evidence="2">APv</strain>
        <plasmid evidence="2">paPv4</plasmid>
    </source>
</reference>
<dbReference type="Pfam" id="PF09673">
    <property type="entry name" value="TrbC_Ftype"/>
    <property type="match status" value="1"/>
</dbReference>
<keyword evidence="2" id="KW-0614">Plasmid</keyword>